<keyword evidence="3" id="KW-1185">Reference proteome</keyword>
<accession>A0A8T0SMT1</accession>
<organism evidence="2 3">
    <name type="scientific">Panicum virgatum</name>
    <name type="common">Blackwell switchgrass</name>
    <dbReference type="NCBI Taxonomy" id="38727"/>
    <lineage>
        <taxon>Eukaryota</taxon>
        <taxon>Viridiplantae</taxon>
        <taxon>Streptophyta</taxon>
        <taxon>Embryophyta</taxon>
        <taxon>Tracheophyta</taxon>
        <taxon>Spermatophyta</taxon>
        <taxon>Magnoliopsida</taxon>
        <taxon>Liliopsida</taxon>
        <taxon>Poales</taxon>
        <taxon>Poaceae</taxon>
        <taxon>PACMAD clade</taxon>
        <taxon>Panicoideae</taxon>
        <taxon>Panicodae</taxon>
        <taxon>Paniceae</taxon>
        <taxon>Panicinae</taxon>
        <taxon>Panicum</taxon>
        <taxon>Panicum sect. Hiantes</taxon>
    </lineage>
</organism>
<feature type="compositionally biased region" description="Basic residues" evidence="1">
    <location>
        <begin position="27"/>
        <end position="39"/>
    </location>
</feature>
<dbReference type="AlphaFoldDB" id="A0A8T0SMT1"/>
<comment type="caution">
    <text evidence="2">The sequence shown here is derived from an EMBL/GenBank/DDBJ whole genome shotgun (WGS) entry which is preliminary data.</text>
</comment>
<gene>
    <name evidence="2" type="ORF">PVAP13_5KG392507</name>
</gene>
<reference evidence="2" key="1">
    <citation type="submission" date="2020-05" db="EMBL/GenBank/DDBJ databases">
        <title>WGS assembly of Panicum virgatum.</title>
        <authorList>
            <person name="Lovell J.T."/>
            <person name="Jenkins J."/>
            <person name="Shu S."/>
            <person name="Juenger T.E."/>
            <person name="Schmutz J."/>
        </authorList>
    </citation>
    <scope>NUCLEOTIDE SEQUENCE</scope>
    <source>
        <strain evidence="2">AP13</strain>
    </source>
</reference>
<feature type="compositionally biased region" description="Basic and acidic residues" evidence="1">
    <location>
        <begin position="40"/>
        <end position="56"/>
    </location>
</feature>
<feature type="region of interest" description="Disordered" evidence="1">
    <location>
        <begin position="1"/>
        <end position="80"/>
    </location>
</feature>
<evidence type="ECO:0000313" key="3">
    <source>
        <dbReference type="Proteomes" id="UP000823388"/>
    </source>
</evidence>
<dbReference type="EMBL" id="CM029045">
    <property type="protein sequence ID" value="KAG2599437.1"/>
    <property type="molecule type" value="Genomic_DNA"/>
</dbReference>
<evidence type="ECO:0000256" key="1">
    <source>
        <dbReference type="SAM" id="MobiDB-lite"/>
    </source>
</evidence>
<sequence length="119" mass="12973">MAGLTQKRPALSDITNTDALDEDERKRLQRNARRVKRRAGMADEQRQETNRKQREYRARKKAESSYTPTAVQTPSSVAGGTTQLGAQTPFLTGVSTVVQVPSSQVNENLIPSSVAGGTT</sequence>
<protein>
    <submittedName>
        <fullName evidence="2">Uncharacterized protein</fullName>
    </submittedName>
</protein>
<evidence type="ECO:0000313" key="2">
    <source>
        <dbReference type="EMBL" id="KAG2599437.1"/>
    </source>
</evidence>
<proteinExistence type="predicted"/>
<name>A0A8T0SMT1_PANVG</name>
<feature type="compositionally biased region" description="Polar residues" evidence="1">
    <location>
        <begin position="64"/>
        <end position="80"/>
    </location>
</feature>
<dbReference type="Proteomes" id="UP000823388">
    <property type="component" value="Chromosome 5K"/>
</dbReference>